<dbReference type="AlphaFoldDB" id="A0A1L8CTW5"/>
<organism evidence="2 3">
    <name type="scientific">Carboxydothermus pertinax</name>
    <dbReference type="NCBI Taxonomy" id="870242"/>
    <lineage>
        <taxon>Bacteria</taxon>
        <taxon>Bacillati</taxon>
        <taxon>Bacillota</taxon>
        <taxon>Clostridia</taxon>
        <taxon>Thermoanaerobacterales</taxon>
        <taxon>Thermoanaerobacteraceae</taxon>
        <taxon>Carboxydothermus</taxon>
    </lineage>
</organism>
<dbReference type="STRING" id="870242.cpu_08780"/>
<evidence type="ECO:0000256" key="1">
    <source>
        <dbReference type="SAM" id="Phobius"/>
    </source>
</evidence>
<dbReference type="Proteomes" id="UP000187485">
    <property type="component" value="Unassembled WGS sequence"/>
</dbReference>
<evidence type="ECO:0008006" key="4">
    <source>
        <dbReference type="Google" id="ProtNLM"/>
    </source>
</evidence>
<protein>
    <recommendedName>
        <fullName evidence="4">Alkaline shock response membrane anchor protein AmaP</fullName>
    </recommendedName>
</protein>
<keyword evidence="3" id="KW-1185">Reference proteome</keyword>
<evidence type="ECO:0000313" key="3">
    <source>
        <dbReference type="Proteomes" id="UP000187485"/>
    </source>
</evidence>
<feature type="transmembrane region" description="Helical" evidence="1">
    <location>
        <begin position="50"/>
        <end position="69"/>
    </location>
</feature>
<keyword evidence="1" id="KW-0472">Membrane</keyword>
<accession>A0A1L8CTW5</accession>
<dbReference type="NCBIfam" id="NF033218">
    <property type="entry name" value="anchor_AmaP"/>
    <property type="match status" value="1"/>
</dbReference>
<reference evidence="3" key="1">
    <citation type="submission" date="2016-12" db="EMBL/GenBank/DDBJ databases">
        <title>Draft Genome Sequences od Carboxydothermus pertinax and islandicus, Hydrogenogenic Carboxydotrophic Bacteria.</title>
        <authorList>
            <person name="Fukuyama Y."/>
            <person name="Ohmae K."/>
            <person name="Yoneda Y."/>
            <person name="Yoshida T."/>
            <person name="Sako Y."/>
        </authorList>
    </citation>
    <scope>NUCLEOTIDE SEQUENCE [LARGE SCALE GENOMIC DNA]</scope>
    <source>
        <strain evidence="3">Ug1</strain>
    </source>
</reference>
<evidence type="ECO:0000313" key="2">
    <source>
        <dbReference type="EMBL" id="GAV22368.1"/>
    </source>
</evidence>
<name>A0A1L8CTW5_9THEO</name>
<proteinExistence type="predicted"/>
<dbReference type="RefSeq" id="WP_075858849.1">
    <property type="nucleotide sequence ID" value="NZ_BDJK01000011.1"/>
</dbReference>
<dbReference type="EMBL" id="BDJK01000011">
    <property type="protein sequence ID" value="GAV22368.1"/>
    <property type="molecule type" value="Genomic_DNA"/>
</dbReference>
<keyword evidence="1" id="KW-1133">Transmembrane helix</keyword>
<comment type="caution">
    <text evidence="2">The sequence shown here is derived from an EMBL/GenBank/DDBJ whole genome shotgun (WGS) entry which is preliminary data.</text>
</comment>
<feature type="transmembrane region" description="Helical" evidence="1">
    <location>
        <begin position="9"/>
        <end position="30"/>
    </location>
</feature>
<dbReference type="OrthoDB" id="1679795at2"/>
<sequence length="179" mass="20383">MNFVDRSILFLYGLVTVFLLLIFLLTVLGWHLPIYYLKNVFFDVQFRTALFAFLLLLILLGLKVIALSLKAQRKRDRGISLEGELGQINVTFDTISALIKRVAGKIPGVKEVRPILEAYPQGLGVQVLVRVLPDLNIPEISKRLQEEIDSYIQESLGIKLLNIKIKVEDIAQEIRPRVE</sequence>
<gene>
    <name evidence="2" type="ORF">cpu_08780</name>
</gene>
<keyword evidence="1" id="KW-0812">Transmembrane</keyword>